<gene>
    <name evidence="2" type="ORF">Slati_4348100</name>
</gene>
<feature type="region of interest" description="Disordered" evidence="1">
    <location>
        <begin position="323"/>
        <end position="347"/>
    </location>
</feature>
<evidence type="ECO:0000256" key="1">
    <source>
        <dbReference type="SAM" id="MobiDB-lite"/>
    </source>
</evidence>
<feature type="region of interest" description="Disordered" evidence="1">
    <location>
        <begin position="1"/>
        <end position="41"/>
    </location>
</feature>
<sequence length="347" mass="38379">MSNPYSTTTPQYTTPTSSASATGTPSLHPYNHHDAEEHHREPLLPGLPDHVAQLCLSLVPPSLLFSICHSWRRLIYSPSFPPFLSLYALFLPTGIQSISRIPYTSPPLIPYCVNGCPSLIRRRPSSSAPSFVSRKFPIQAVVVSGNLVVLAATSDQFRPALSQPLVFNSLSQKWTHGPPLSAPRRWCVAGTCRGVVYVASGIGSHYDNDVARSVEKWDLSVQRHHQHRRRWRWEKIGSLRDCKFSREAIDAVGWKGKLCMVNVKGAAAKQGIIYNVESESWRRCRRGCWRGGGVPRRRWRRDSLRGGRVEGLVEKHCGGGCGGDASGETVDGGDSARSSSSWDSHLT</sequence>
<reference evidence="2" key="1">
    <citation type="submission" date="2020-06" db="EMBL/GenBank/DDBJ databases">
        <authorList>
            <person name="Li T."/>
            <person name="Hu X."/>
            <person name="Zhang T."/>
            <person name="Song X."/>
            <person name="Zhang H."/>
            <person name="Dai N."/>
            <person name="Sheng W."/>
            <person name="Hou X."/>
            <person name="Wei L."/>
        </authorList>
    </citation>
    <scope>NUCLEOTIDE SEQUENCE</scope>
    <source>
        <strain evidence="2">KEN1</strain>
        <tissue evidence="2">Leaf</tissue>
    </source>
</reference>
<dbReference type="Gene3D" id="2.120.10.80">
    <property type="entry name" value="Kelch-type beta propeller"/>
    <property type="match status" value="1"/>
</dbReference>
<feature type="compositionally biased region" description="Basic and acidic residues" evidence="1">
    <location>
        <begin position="31"/>
        <end position="41"/>
    </location>
</feature>
<name>A0AAW2SMY2_9LAMI</name>
<feature type="compositionally biased region" description="Low complexity" evidence="1">
    <location>
        <begin position="332"/>
        <end position="347"/>
    </location>
</feature>
<evidence type="ECO:0000313" key="2">
    <source>
        <dbReference type="EMBL" id="KAL0393819.1"/>
    </source>
</evidence>
<dbReference type="SUPFAM" id="SSF117281">
    <property type="entry name" value="Kelch motif"/>
    <property type="match status" value="1"/>
</dbReference>
<protein>
    <submittedName>
        <fullName evidence="2">F-box/kelch-repeat protein SKIP25</fullName>
    </submittedName>
</protein>
<dbReference type="PANTHER" id="PTHR47590:SF1">
    <property type="entry name" value="F-BOX_KELCH-REPEAT PROTEIN SKIP25"/>
    <property type="match status" value="1"/>
</dbReference>
<reference evidence="2" key="2">
    <citation type="journal article" date="2024" name="Plant">
        <title>Genomic evolution and insights into agronomic trait innovations of Sesamum species.</title>
        <authorList>
            <person name="Miao H."/>
            <person name="Wang L."/>
            <person name="Qu L."/>
            <person name="Liu H."/>
            <person name="Sun Y."/>
            <person name="Le M."/>
            <person name="Wang Q."/>
            <person name="Wei S."/>
            <person name="Zheng Y."/>
            <person name="Lin W."/>
            <person name="Duan Y."/>
            <person name="Cao H."/>
            <person name="Xiong S."/>
            <person name="Wang X."/>
            <person name="Wei L."/>
            <person name="Li C."/>
            <person name="Ma Q."/>
            <person name="Ju M."/>
            <person name="Zhao R."/>
            <person name="Li G."/>
            <person name="Mu C."/>
            <person name="Tian Q."/>
            <person name="Mei H."/>
            <person name="Zhang T."/>
            <person name="Gao T."/>
            <person name="Zhang H."/>
        </authorList>
    </citation>
    <scope>NUCLEOTIDE SEQUENCE</scope>
    <source>
        <strain evidence="2">KEN1</strain>
    </source>
</reference>
<proteinExistence type="predicted"/>
<dbReference type="EMBL" id="JACGWN010000016">
    <property type="protein sequence ID" value="KAL0393819.1"/>
    <property type="molecule type" value="Genomic_DNA"/>
</dbReference>
<feature type="compositionally biased region" description="Low complexity" evidence="1">
    <location>
        <begin position="1"/>
        <end position="26"/>
    </location>
</feature>
<dbReference type="AlphaFoldDB" id="A0AAW2SMY2"/>
<comment type="caution">
    <text evidence="2">The sequence shown here is derived from an EMBL/GenBank/DDBJ whole genome shotgun (WGS) entry which is preliminary data.</text>
</comment>
<dbReference type="PANTHER" id="PTHR47590">
    <property type="entry name" value="F-BOX/KELCH-REPEAT PROTEIN SKIP25"/>
    <property type="match status" value="1"/>
</dbReference>
<organism evidence="2">
    <name type="scientific">Sesamum latifolium</name>
    <dbReference type="NCBI Taxonomy" id="2727402"/>
    <lineage>
        <taxon>Eukaryota</taxon>
        <taxon>Viridiplantae</taxon>
        <taxon>Streptophyta</taxon>
        <taxon>Embryophyta</taxon>
        <taxon>Tracheophyta</taxon>
        <taxon>Spermatophyta</taxon>
        <taxon>Magnoliopsida</taxon>
        <taxon>eudicotyledons</taxon>
        <taxon>Gunneridae</taxon>
        <taxon>Pentapetalae</taxon>
        <taxon>asterids</taxon>
        <taxon>lamiids</taxon>
        <taxon>Lamiales</taxon>
        <taxon>Pedaliaceae</taxon>
        <taxon>Sesamum</taxon>
    </lineage>
</organism>
<accession>A0AAW2SMY2</accession>
<dbReference type="InterPro" id="IPR015915">
    <property type="entry name" value="Kelch-typ_b-propeller"/>
</dbReference>